<dbReference type="InterPro" id="IPR002969">
    <property type="entry name" value="ApolipopD"/>
</dbReference>
<feature type="signal peptide" evidence="4">
    <location>
        <begin position="1"/>
        <end position="17"/>
    </location>
</feature>
<name>A0AAW1TM25_9CUCU</name>
<dbReference type="GO" id="GO:0008289">
    <property type="term" value="F:lipid binding"/>
    <property type="evidence" value="ECO:0007669"/>
    <property type="project" value="InterPro"/>
</dbReference>
<dbReference type="GO" id="GO:0007420">
    <property type="term" value="P:brain development"/>
    <property type="evidence" value="ECO:0007669"/>
    <property type="project" value="InterPro"/>
</dbReference>
<keyword evidence="7" id="KW-1185">Reference proteome</keyword>
<dbReference type="GO" id="GO:0000302">
    <property type="term" value="P:response to reactive oxygen species"/>
    <property type="evidence" value="ECO:0007669"/>
    <property type="project" value="TreeGrafter"/>
</dbReference>
<dbReference type="PANTHER" id="PTHR10612">
    <property type="entry name" value="APOLIPOPROTEIN D"/>
    <property type="match status" value="1"/>
</dbReference>
<dbReference type="GO" id="GO:0042246">
    <property type="term" value="P:tissue regeneration"/>
    <property type="evidence" value="ECO:0007669"/>
    <property type="project" value="InterPro"/>
</dbReference>
<dbReference type="InterPro" id="IPR022271">
    <property type="entry name" value="Lipocalin_ApoD"/>
</dbReference>
<evidence type="ECO:0000256" key="2">
    <source>
        <dbReference type="ARBA" id="ARBA00019890"/>
    </source>
</evidence>
<protein>
    <recommendedName>
        <fullName evidence="2">Apolipoprotein D</fullName>
    </recommendedName>
</protein>
<comment type="caution">
    <text evidence="6">The sequence shown here is derived from an EMBL/GenBank/DDBJ whole genome shotgun (WGS) entry which is preliminary data.</text>
</comment>
<accession>A0AAW1TM25</accession>
<evidence type="ECO:0000313" key="6">
    <source>
        <dbReference type="EMBL" id="KAK9869302.1"/>
    </source>
</evidence>
<organism evidence="6 7">
    <name type="scientific">Henosepilachna vigintioctopunctata</name>
    <dbReference type="NCBI Taxonomy" id="420089"/>
    <lineage>
        <taxon>Eukaryota</taxon>
        <taxon>Metazoa</taxon>
        <taxon>Ecdysozoa</taxon>
        <taxon>Arthropoda</taxon>
        <taxon>Hexapoda</taxon>
        <taxon>Insecta</taxon>
        <taxon>Pterygota</taxon>
        <taxon>Neoptera</taxon>
        <taxon>Endopterygota</taxon>
        <taxon>Coleoptera</taxon>
        <taxon>Polyphaga</taxon>
        <taxon>Cucujiformia</taxon>
        <taxon>Coccinelloidea</taxon>
        <taxon>Coccinellidae</taxon>
        <taxon>Epilachninae</taxon>
        <taxon>Epilachnini</taxon>
        <taxon>Henosepilachna</taxon>
    </lineage>
</organism>
<evidence type="ECO:0000256" key="4">
    <source>
        <dbReference type="PIRNR" id="PIRNR036893"/>
    </source>
</evidence>
<dbReference type="PANTHER" id="PTHR10612:SF34">
    <property type="entry name" value="APOLIPOPROTEIN D"/>
    <property type="match status" value="1"/>
</dbReference>
<dbReference type="EMBL" id="JARQZJ010000001">
    <property type="protein sequence ID" value="KAK9869302.1"/>
    <property type="molecule type" value="Genomic_DNA"/>
</dbReference>
<dbReference type="InterPro" id="IPR012674">
    <property type="entry name" value="Calycin"/>
</dbReference>
<dbReference type="SUPFAM" id="SSF50814">
    <property type="entry name" value="Lipocalins"/>
    <property type="match status" value="1"/>
</dbReference>
<dbReference type="Pfam" id="PF00061">
    <property type="entry name" value="Lipocalin"/>
    <property type="match status" value="1"/>
</dbReference>
<comment type="similarity">
    <text evidence="1 4">Belongs to the calycin superfamily. Lipocalin family.</text>
</comment>
<dbReference type="GO" id="GO:0006629">
    <property type="term" value="P:lipid metabolic process"/>
    <property type="evidence" value="ECO:0007669"/>
    <property type="project" value="TreeGrafter"/>
</dbReference>
<dbReference type="Gene3D" id="2.40.128.20">
    <property type="match status" value="1"/>
</dbReference>
<evidence type="ECO:0000259" key="5">
    <source>
        <dbReference type="Pfam" id="PF00061"/>
    </source>
</evidence>
<proteinExistence type="inferred from homology"/>
<keyword evidence="4" id="KW-0732">Signal</keyword>
<evidence type="ECO:0000313" key="7">
    <source>
        <dbReference type="Proteomes" id="UP001431783"/>
    </source>
</evidence>
<feature type="domain" description="Lipocalin/cytosolic fatty-acid binding" evidence="5">
    <location>
        <begin position="40"/>
        <end position="184"/>
    </location>
</feature>
<evidence type="ECO:0000256" key="3">
    <source>
        <dbReference type="ARBA" id="ARBA00023283"/>
    </source>
</evidence>
<dbReference type="InterPro" id="IPR000566">
    <property type="entry name" value="Lipocln_cytosolic_FA-bd_dom"/>
</dbReference>
<keyword evidence="3" id="KW-0873">Pyrrolidone carboxylic acid</keyword>
<dbReference type="GO" id="GO:0005737">
    <property type="term" value="C:cytoplasm"/>
    <property type="evidence" value="ECO:0007669"/>
    <property type="project" value="TreeGrafter"/>
</dbReference>
<dbReference type="AlphaFoldDB" id="A0AAW1TM25"/>
<reference evidence="6 7" key="1">
    <citation type="submission" date="2023-03" db="EMBL/GenBank/DDBJ databases">
        <title>Genome insight into feeding habits of ladybird beetles.</title>
        <authorList>
            <person name="Li H.-S."/>
            <person name="Huang Y.-H."/>
            <person name="Pang H."/>
        </authorList>
    </citation>
    <scope>NUCLEOTIDE SEQUENCE [LARGE SCALE GENOMIC DNA]</scope>
    <source>
        <strain evidence="6">SYSU_2023b</strain>
        <tissue evidence="6">Whole body</tissue>
    </source>
</reference>
<evidence type="ECO:0000256" key="1">
    <source>
        <dbReference type="ARBA" id="ARBA00006889"/>
    </source>
</evidence>
<dbReference type="GO" id="GO:0006869">
    <property type="term" value="P:lipid transport"/>
    <property type="evidence" value="ECO:0007669"/>
    <property type="project" value="InterPro"/>
</dbReference>
<feature type="chain" id="PRO_5043116394" description="Apolipoprotein D" evidence="4">
    <location>
        <begin position="18"/>
        <end position="186"/>
    </location>
</feature>
<gene>
    <name evidence="6" type="ORF">WA026_003054</name>
</gene>
<dbReference type="PIRSF" id="PIRSF036893">
    <property type="entry name" value="Lipocalin_ApoD"/>
    <property type="match status" value="1"/>
</dbReference>
<dbReference type="Proteomes" id="UP001431783">
    <property type="component" value="Unassembled WGS sequence"/>
</dbReference>
<sequence length="186" mass="21099">MFQYVTVFALFLCGINSQIIRSGKCPDVPVQKIVNVNKFNGVWYEAERSPIRFEDGGSCTKHSFTPVSNLKLHVLISQLLRKSGQTRLIEGSATLINKADEAKFTVNLNIGPGSRPTPYWVLEVNFNEYLALWSCSQIDANTYAEFSIILARSRNPSQEILNKARCAYDRNNISRKEFQKVDQNNC</sequence>
<dbReference type="PRINTS" id="PR01219">
    <property type="entry name" value="APOLIPOPROTD"/>
</dbReference>